<sequence length="77" mass="9323">MFRWQIIDEYKLFKISKNRCYTDLRVDWWWVNYEPETKTRLSAGCCANTASLFCIGNYYLVANFSRIRADLPERSRK</sequence>
<reference evidence="2" key="1">
    <citation type="journal article" date="2019" name="Int. J. Syst. Evol. Microbiol.">
        <title>The Global Catalogue of Microorganisms (GCM) 10K type strain sequencing project: providing services to taxonomists for standard genome sequencing and annotation.</title>
        <authorList>
            <consortium name="The Broad Institute Genomics Platform"/>
            <consortium name="The Broad Institute Genome Sequencing Center for Infectious Disease"/>
            <person name="Wu L."/>
            <person name="Ma J."/>
        </authorList>
    </citation>
    <scope>NUCLEOTIDE SEQUENCE [LARGE SCALE GENOMIC DNA]</scope>
    <source>
        <strain evidence="2">JCM 32304</strain>
    </source>
</reference>
<dbReference type="Proteomes" id="UP000654367">
    <property type="component" value="Unassembled WGS sequence"/>
</dbReference>
<keyword evidence="2" id="KW-1185">Reference proteome</keyword>
<evidence type="ECO:0000313" key="2">
    <source>
        <dbReference type="Proteomes" id="UP000654367"/>
    </source>
</evidence>
<organism evidence="1 2">
    <name type="scientific">Shewanella saliphila</name>
    <dbReference type="NCBI Taxonomy" id="2282698"/>
    <lineage>
        <taxon>Bacteria</taxon>
        <taxon>Pseudomonadati</taxon>
        <taxon>Pseudomonadota</taxon>
        <taxon>Gammaproteobacteria</taxon>
        <taxon>Alteromonadales</taxon>
        <taxon>Shewanellaceae</taxon>
        <taxon>Shewanella</taxon>
    </lineage>
</organism>
<dbReference type="EMBL" id="BMQV01000002">
    <property type="protein sequence ID" value="GGP40455.1"/>
    <property type="molecule type" value="Genomic_DNA"/>
</dbReference>
<accession>A0ABQ2Q1K2</accession>
<gene>
    <name evidence="1" type="ORF">GCM10009409_04150</name>
</gene>
<proteinExistence type="predicted"/>
<comment type="caution">
    <text evidence="1">The sequence shown here is derived from an EMBL/GenBank/DDBJ whole genome shotgun (WGS) entry which is preliminary data.</text>
</comment>
<name>A0ABQ2Q1K2_9GAMM</name>
<evidence type="ECO:0000313" key="1">
    <source>
        <dbReference type="EMBL" id="GGP40455.1"/>
    </source>
</evidence>
<protein>
    <submittedName>
        <fullName evidence="1">Uncharacterized protein</fullName>
    </submittedName>
</protein>